<name>A0A1E4TM32_9ASCO</name>
<keyword evidence="2" id="KW-1185">Reference proteome</keyword>
<evidence type="ECO:0000313" key="2">
    <source>
        <dbReference type="Proteomes" id="UP000095023"/>
    </source>
</evidence>
<dbReference type="EMBL" id="KV453841">
    <property type="protein sequence ID" value="ODV92825.1"/>
    <property type="molecule type" value="Genomic_DNA"/>
</dbReference>
<dbReference type="AlphaFoldDB" id="A0A1E4TM32"/>
<protein>
    <submittedName>
        <fullName evidence="1">Uncharacterized protein</fullName>
    </submittedName>
</protein>
<reference evidence="2" key="1">
    <citation type="submission" date="2016-02" db="EMBL/GenBank/DDBJ databases">
        <title>Comparative genomics of biotechnologically important yeasts.</title>
        <authorList>
            <consortium name="DOE Joint Genome Institute"/>
            <person name="Riley R."/>
            <person name="Haridas S."/>
            <person name="Wolfe K.H."/>
            <person name="Lopes M.R."/>
            <person name="Hittinger C.T."/>
            <person name="Goker M."/>
            <person name="Salamov A."/>
            <person name="Wisecaver J."/>
            <person name="Long T.M."/>
            <person name="Aerts A.L."/>
            <person name="Barry K."/>
            <person name="Choi C."/>
            <person name="Clum A."/>
            <person name="Coughlan A.Y."/>
            <person name="Deshpande S."/>
            <person name="Douglass A.P."/>
            <person name="Hanson S.J."/>
            <person name="Klenk H.-P."/>
            <person name="Labutti K."/>
            <person name="Lapidus A."/>
            <person name="Lindquist E."/>
            <person name="Lipzen A."/>
            <person name="Meier-Kolthoff J.P."/>
            <person name="Ohm R.A."/>
            <person name="Otillar R.P."/>
            <person name="Pangilinan J."/>
            <person name="Peng Y."/>
            <person name="Rokas A."/>
            <person name="Rosa C.A."/>
            <person name="Scheuner C."/>
            <person name="Sibirny A.A."/>
            <person name="Slot J.C."/>
            <person name="Stielow J.B."/>
            <person name="Sun H."/>
            <person name="Kurtzman C.P."/>
            <person name="Blackwell M."/>
            <person name="Jeffries T.W."/>
            <person name="Grigoriev I.V."/>
        </authorList>
    </citation>
    <scope>NUCLEOTIDE SEQUENCE [LARGE SCALE GENOMIC DNA]</scope>
    <source>
        <strain evidence="2">NRRL Y-17796</strain>
    </source>
</reference>
<gene>
    <name evidence="1" type="ORF">CANCADRAFT_30859</name>
</gene>
<sequence length="60" mass="6968">MFWRPNSVPYIWYDSVHNQTLPSNAVQAALASFQGKMAIKKQVLVHSLVFHRPKRDELES</sequence>
<organism evidence="1 2">
    <name type="scientific">Tortispora caseinolytica NRRL Y-17796</name>
    <dbReference type="NCBI Taxonomy" id="767744"/>
    <lineage>
        <taxon>Eukaryota</taxon>
        <taxon>Fungi</taxon>
        <taxon>Dikarya</taxon>
        <taxon>Ascomycota</taxon>
        <taxon>Saccharomycotina</taxon>
        <taxon>Trigonopsidomycetes</taxon>
        <taxon>Trigonopsidales</taxon>
        <taxon>Trigonopsidaceae</taxon>
        <taxon>Tortispora</taxon>
    </lineage>
</organism>
<dbReference type="Proteomes" id="UP000095023">
    <property type="component" value="Unassembled WGS sequence"/>
</dbReference>
<proteinExistence type="predicted"/>
<evidence type="ECO:0000313" key="1">
    <source>
        <dbReference type="EMBL" id="ODV92825.1"/>
    </source>
</evidence>
<accession>A0A1E4TM32</accession>